<reference evidence="3 4" key="1">
    <citation type="journal article" date="2023" name="Plants (Basel)">
        <title>Bridging the Gap: Combining Genomics and Transcriptomics Approaches to Understand Stylosanthes scabra, an Orphan Legume from the Brazilian Caatinga.</title>
        <authorList>
            <person name="Ferreira-Neto J.R.C."/>
            <person name="da Silva M.D."/>
            <person name="Binneck E."/>
            <person name="de Melo N.F."/>
            <person name="da Silva R.H."/>
            <person name="de Melo A.L.T.M."/>
            <person name="Pandolfi V."/>
            <person name="Bustamante F.O."/>
            <person name="Brasileiro-Vidal A.C."/>
            <person name="Benko-Iseppon A.M."/>
        </authorList>
    </citation>
    <scope>NUCLEOTIDE SEQUENCE [LARGE SCALE GENOMIC DNA]</scope>
    <source>
        <tissue evidence="3">Leaves</tissue>
    </source>
</reference>
<evidence type="ECO:0000256" key="1">
    <source>
        <dbReference type="SAM" id="Coils"/>
    </source>
</evidence>
<proteinExistence type="predicted"/>
<keyword evidence="4" id="KW-1185">Reference proteome</keyword>
<sequence>MNGIKEFQQKGTHSVKGCHFVLMIIYFRERYDGKTLDDPEYPPPWIQRWCGERLKEKTNNEDVDISNEDSESTEPDTDSVSGEDEYHTMDTETEAESEEEQQERHSKKLEEESVIATNTASHMDIPVEKTVESVVAKAQEKEIAPEIYKMAEPAIQPRPQPQPEPVEKTVESVVANAQEKEIAPEINKMAKPAIQPGPQQQLEPIVTLGPEPPEVIDGYMAACEQAEKTSENKKKEVDAEIEACEEGEILLFLRRVVESVVVKAQEKEVYD</sequence>
<gene>
    <name evidence="3" type="ORF">PIB30_050231</name>
</gene>
<evidence type="ECO:0000256" key="2">
    <source>
        <dbReference type="SAM" id="MobiDB-lite"/>
    </source>
</evidence>
<feature type="coiled-coil region" evidence="1">
    <location>
        <begin position="216"/>
        <end position="243"/>
    </location>
</feature>
<feature type="region of interest" description="Disordered" evidence="2">
    <location>
        <begin position="57"/>
        <end position="124"/>
    </location>
</feature>
<keyword evidence="1" id="KW-0175">Coiled coil</keyword>
<evidence type="ECO:0000313" key="3">
    <source>
        <dbReference type="EMBL" id="MED6220998.1"/>
    </source>
</evidence>
<evidence type="ECO:0000313" key="4">
    <source>
        <dbReference type="Proteomes" id="UP001341840"/>
    </source>
</evidence>
<feature type="compositionally biased region" description="Basic and acidic residues" evidence="2">
    <location>
        <begin position="102"/>
        <end position="111"/>
    </location>
</feature>
<feature type="compositionally biased region" description="Acidic residues" evidence="2">
    <location>
        <begin position="91"/>
        <end position="101"/>
    </location>
</feature>
<name>A0ABU6ZGC0_9FABA</name>
<protein>
    <submittedName>
        <fullName evidence="3">Uncharacterized protein</fullName>
    </submittedName>
</protein>
<accession>A0ABU6ZGC0</accession>
<dbReference type="EMBL" id="JASCZI010272204">
    <property type="protein sequence ID" value="MED6220998.1"/>
    <property type="molecule type" value="Genomic_DNA"/>
</dbReference>
<feature type="compositionally biased region" description="Acidic residues" evidence="2">
    <location>
        <begin position="61"/>
        <end position="83"/>
    </location>
</feature>
<organism evidence="3 4">
    <name type="scientific">Stylosanthes scabra</name>
    <dbReference type="NCBI Taxonomy" id="79078"/>
    <lineage>
        <taxon>Eukaryota</taxon>
        <taxon>Viridiplantae</taxon>
        <taxon>Streptophyta</taxon>
        <taxon>Embryophyta</taxon>
        <taxon>Tracheophyta</taxon>
        <taxon>Spermatophyta</taxon>
        <taxon>Magnoliopsida</taxon>
        <taxon>eudicotyledons</taxon>
        <taxon>Gunneridae</taxon>
        <taxon>Pentapetalae</taxon>
        <taxon>rosids</taxon>
        <taxon>fabids</taxon>
        <taxon>Fabales</taxon>
        <taxon>Fabaceae</taxon>
        <taxon>Papilionoideae</taxon>
        <taxon>50 kb inversion clade</taxon>
        <taxon>dalbergioids sensu lato</taxon>
        <taxon>Dalbergieae</taxon>
        <taxon>Pterocarpus clade</taxon>
        <taxon>Stylosanthes</taxon>
    </lineage>
</organism>
<dbReference type="Proteomes" id="UP001341840">
    <property type="component" value="Unassembled WGS sequence"/>
</dbReference>
<comment type="caution">
    <text evidence="3">The sequence shown here is derived from an EMBL/GenBank/DDBJ whole genome shotgun (WGS) entry which is preliminary data.</text>
</comment>